<reference evidence="1" key="2">
    <citation type="submission" date="2020-09" db="EMBL/GenBank/DDBJ databases">
        <authorList>
            <person name="Sun Q."/>
            <person name="Zhou Y."/>
        </authorList>
    </citation>
    <scope>NUCLEOTIDE SEQUENCE</scope>
    <source>
        <strain evidence="1">CGMCC 1.12698</strain>
    </source>
</reference>
<keyword evidence="2" id="KW-1185">Reference proteome</keyword>
<reference evidence="1" key="1">
    <citation type="journal article" date="2014" name="Int. J. Syst. Evol. Microbiol.">
        <title>Complete genome sequence of Corynebacterium casei LMG S-19264T (=DSM 44701T), isolated from a smear-ripened cheese.</title>
        <authorList>
            <consortium name="US DOE Joint Genome Institute (JGI-PGF)"/>
            <person name="Walter F."/>
            <person name="Albersmeier A."/>
            <person name="Kalinowski J."/>
            <person name="Ruckert C."/>
        </authorList>
    </citation>
    <scope>NUCLEOTIDE SEQUENCE</scope>
    <source>
        <strain evidence="1">CGMCC 1.12698</strain>
    </source>
</reference>
<dbReference type="Pfam" id="PF06949">
    <property type="entry name" value="DUF1292"/>
    <property type="match status" value="1"/>
</dbReference>
<proteinExistence type="predicted"/>
<dbReference type="EMBL" id="BMFK01000001">
    <property type="protein sequence ID" value="GGE57280.1"/>
    <property type="molecule type" value="Genomic_DNA"/>
</dbReference>
<dbReference type="InterPro" id="IPR009711">
    <property type="entry name" value="UPF0473"/>
</dbReference>
<comment type="caution">
    <text evidence="1">The sequence shown here is derived from an EMBL/GenBank/DDBJ whole genome shotgun (WGS) entry which is preliminary data.</text>
</comment>
<gene>
    <name evidence="1" type="ORF">GCM10007140_04540</name>
</gene>
<name>A0A917AKB5_9BACI</name>
<dbReference type="AlphaFoldDB" id="A0A917AKB5"/>
<evidence type="ECO:0000313" key="1">
    <source>
        <dbReference type="EMBL" id="GGE57280.1"/>
    </source>
</evidence>
<accession>A0A917AKB5</accession>
<evidence type="ECO:0008006" key="3">
    <source>
        <dbReference type="Google" id="ProtNLM"/>
    </source>
</evidence>
<dbReference type="Proteomes" id="UP000605259">
    <property type="component" value="Unassembled WGS sequence"/>
</dbReference>
<dbReference type="RefSeq" id="WP_188386827.1">
    <property type="nucleotide sequence ID" value="NZ_BMFK01000001.1"/>
</dbReference>
<sequence length="59" mass="6909">MEKIAVGEVFATTDETEQEQEIEVFFRVEDGGLSYIESDEEFDKVSTSFDRMMDEQVYE</sequence>
<protein>
    <recommendedName>
        <fullName evidence="3">DUF1292 domain-containing protein</fullName>
    </recommendedName>
</protein>
<evidence type="ECO:0000313" key="2">
    <source>
        <dbReference type="Proteomes" id="UP000605259"/>
    </source>
</evidence>
<organism evidence="1 2">
    <name type="scientific">Priestia taiwanensis</name>
    <dbReference type="NCBI Taxonomy" id="1347902"/>
    <lineage>
        <taxon>Bacteria</taxon>
        <taxon>Bacillati</taxon>
        <taxon>Bacillota</taxon>
        <taxon>Bacilli</taxon>
        <taxon>Bacillales</taxon>
        <taxon>Bacillaceae</taxon>
        <taxon>Priestia</taxon>
    </lineage>
</organism>